<comment type="caution">
    <text evidence="2">The sequence shown here is derived from an EMBL/GenBank/DDBJ whole genome shotgun (WGS) entry which is preliminary data.</text>
</comment>
<proteinExistence type="predicted"/>
<evidence type="ECO:0000313" key="2">
    <source>
        <dbReference type="EMBL" id="KAK9423278.1"/>
    </source>
</evidence>
<keyword evidence="1" id="KW-0732">Signal</keyword>
<sequence>MQLTNVFVSFILAAAVSAKGKGNGTTSVKASCQQVAKLTQQAELATNDTKLADKFKNNQTAIDAFKAKVTAKQAQLDTLSSNSTLMADCAVVAAHEDALDSCAQIQSWEKDIATAANDTKLTNKFDGNTTKIDAFKTKTDAKAAKLATMTSNTTLTDFCSVQATISDCKAMSKLQKEVALAGNTTALSAKFDGNQTQIDKFTTKAAKTQAKLDALMANSTLMSTCSSLTQASTDGTTTSNNAATSTTAASAAGRIESAGGMIAAAILAITTAMFML</sequence>
<dbReference type="Proteomes" id="UP001408356">
    <property type="component" value="Unassembled WGS sequence"/>
</dbReference>
<reference evidence="2 3" key="1">
    <citation type="journal article" date="2024" name="J. Plant Pathol.">
        <title>Sequence and assembly of the genome of Seiridium unicorne, isolate CBS 538.82, causal agent of cypress canker disease.</title>
        <authorList>
            <person name="Scali E."/>
            <person name="Rocca G.D."/>
            <person name="Danti R."/>
            <person name="Garbelotto M."/>
            <person name="Barberini S."/>
            <person name="Baroncelli R."/>
            <person name="Emiliani G."/>
        </authorList>
    </citation>
    <scope>NUCLEOTIDE SEQUENCE [LARGE SCALE GENOMIC DNA]</scope>
    <source>
        <strain evidence="2 3">BM-138-508</strain>
    </source>
</reference>
<protein>
    <submittedName>
        <fullName evidence="2">Pectinesterase inhibitor domain-containing protein</fullName>
    </submittedName>
</protein>
<feature type="signal peptide" evidence="1">
    <location>
        <begin position="1"/>
        <end position="18"/>
    </location>
</feature>
<feature type="chain" id="PRO_5046971886" evidence="1">
    <location>
        <begin position="19"/>
        <end position="276"/>
    </location>
</feature>
<dbReference type="EMBL" id="JARVKF010000079">
    <property type="protein sequence ID" value="KAK9423278.1"/>
    <property type="molecule type" value="Genomic_DNA"/>
</dbReference>
<gene>
    <name evidence="2" type="ORF">SUNI508_04172</name>
</gene>
<organism evidence="2 3">
    <name type="scientific">Seiridium unicorne</name>
    <dbReference type="NCBI Taxonomy" id="138068"/>
    <lineage>
        <taxon>Eukaryota</taxon>
        <taxon>Fungi</taxon>
        <taxon>Dikarya</taxon>
        <taxon>Ascomycota</taxon>
        <taxon>Pezizomycotina</taxon>
        <taxon>Sordariomycetes</taxon>
        <taxon>Xylariomycetidae</taxon>
        <taxon>Amphisphaeriales</taxon>
        <taxon>Sporocadaceae</taxon>
        <taxon>Seiridium</taxon>
    </lineage>
</organism>
<accession>A0ABR2V8N8</accession>
<name>A0ABR2V8N8_9PEZI</name>
<evidence type="ECO:0000313" key="3">
    <source>
        <dbReference type="Proteomes" id="UP001408356"/>
    </source>
</evidence>
<keyword evidence="3" id="KW-1185">Reference proteome</keyword>
<evidence type="ECO:0000256" key="1">
    <source>
        <dbReference type="SAM" id="SignalP"/>
    </source>
</evidence>